<sequence length="253" mass="28503">MLALRLARPSAFRSLLPRLPSTTLLLRATFSNTTSALQYWEEFEPGQTWRMVKREVGEQDLEEAAEDASHLMTLEELDKMLDPAPYRRGAKVESLKAGQPIELHPMLDDVDFIYIKPTHSCAPGARLEVWTEHGDVVSGNAYSDPAIEEMATSPPCNRLVVRIREDIAADIVNVDGVTVRELLDGVAGFWDRPVSDEVAKYYRRLYDHPADDKNVITEGHFQPIHCSWEGWSKGPEVQEDGSVLLECDEIRGN</sequence>
<reference evidence="1" key="1">
    <citation type="journal article" date="2014" name="Genome Announc.">
        <title>Draft genome sequence of Rhodosporidium toruloides CECT1137, an oleaginous yeast of biotechnological interest.</title>
        <authorList>
            <person name="Morin N."/>
            <person name="Calcas X."/>
            <person name="Devillers H."/>
            <person name="Durrens P."/>
            <person name="Sherman D.J."/>
            <person name="Nicaud J.-M."/>
            <person name="Neuveglise C."/>
        </authorList>
    </citation>
    <scope>NUCLEOTIDE SEQUENCE</scope>
    <source>
        <strain evidence="1">CECT1137</strain>
    </source>
</reference>
<evidence type="ECO:0000313" key="1">
    <source>
        <dbReference type="EMBL" id="CDR48326.1"/>
    </source>
</evidence>
<proteinExistence type="predicted"/>
<protein>
    <submittedName>
        <fullName evidence="1">RHTO0S17e01266g1_1</fullName>
    </submittedName>
</protein>
<organism evidence="1">
    <name type="scientific">Rhodotorula toruloides</name>
    <name type="common">Yeast</name>
    <name type="synonym">Rhodosporidium toruloides</name>
    <dbReference type="NCBI Taxonomy" id="5286"/>
    <lineage>
        <taxon>Eukaryota</taxon>
        <taxon>Fungi</taxon>
        <taxon>Dikarya</taxon>
        <taxon>Basidiomycota</taxon>
        <taxon>Pucciniomycotina</taxon>
        <taxon>Microbotryomycetes</taxon>
        <taxon>Sporidiobolales</taxon>
        <taxon>Sporidiobolaceae</taxon>
        <taxon>Rhodotorula</taxon>
    </lineage>
</organism>
<accession>A0A061BEB7</accession>
<dbReference type="AlphaFoldDB" id="A0A061BEB7"/>
<gene>
    <name evidence="1" type="ORF">RHTO0S_17e01266g</name>
</gene>
<dbReference type="OrthoDB" id="2528519at2759"/>
<dbReference type="EMBL" id="LK052952">
    <property type="protein sequence ID" value="CDR48326.1"/>
    <property type="molecule type" value="Genomic_DNA"/>
</dbReference>
<name>A0A061BEB7_RHOTO</name>